<dbReference type="GO" id="GO:0031505">
    <property type="term" value="P:fungal-type cell wall organization"/>
    <property type="evidence" value="ECO:0007669"/>
    <property type="project" value="TreeGrafter"/>
</dbReference>
<keyword evidence="2" id="KW-0732">Signal</keyword>
<keyword evidence="1" id="KW-1133">Transmembrane helix</keyword>
<reference evidence="3 4" key="1">
    <citation type="journal article" date="2012" name="PLoS ONE">
        <title>Sequence and analysis of the genome of the pathogenic yeast Candida orthopsilosis.</title>
        <authorList>
            <person name="Riccombeni A."/>
            <person name="Vidanes G."/>
            <person name="Proux-Wera E."/>
            <person name="Wolfe K.H."/>
            <person name="Butler G."/>
        </authorList>
    </citation>
    <scope>NUCLEOTIDE SEQUENCE [LARGE SCALE GENOMIC DNA]</scope>
    <source>
        <strain evidence="3 4">Co 90-125</strain>
    </source>
</reference>
<accession>H8X2F0</accession>
<dbReference type="GeneID" id="14539779"/>
<dbReference type="EMBL" id="HE681721">
    <property type="protein sequence ID" value="CCG25497.1"/>
    <property type="molecule type" value="Genomic_DNA"/>
</dbReference>
<feature type="transmembrane region" description="Helical" evidence="1">
    <location>
        <begin position="373"/>
        <end position="402"/>
    </location>
</feature>
<dbReference type="InterPro" id="IPR052413">
    <property type="entry name" value="SUR7_domain"/>
</dbReference>
<name>H8X2F0_CANO9</name>
<feature type="signal peptide" evidence="2">
    <location>
        <begin position="1"/>
        <end position="24"/>
    </location>
</feature>
<evidence type="ECO:0000256" key="2">
    <source>
        <dbReference type="SAM" id="SignalP"/>
    </source>
</evidence>
<dbReference type="PANTHER" id="PTHR28019">
    <property type="entry name" value="CELL MEMBRANE PROTEIN YLR413W-RELATED"/>
    <property type="match status" value="1"/>
</dbReference>
<dbReference type="PANTHER" id="PTHR28019:SF2">
    <property type="entry name" value="CELL MEMBRANE PROTEIN YLR413W-RELATED"/>
    <property type="match status" value="1"/>
</dbReference>
<dbReference type="InterPro" id="IPR009571">
    <property type="entry name" value="SUR7/Rim9-like_fungi"/>
</dbReference>
<dbReference type="OrthoDB" id="4480814at2759"/>
<sequence>MANVCYRFILVFFSIACLILTAFAITGSYENRSYLTPTYLINFHLNKLDLRQIISTSIGDNGNNKIKRADDDGATATPTATTTGSIASNAQQWINAASSIAGNLPSDFASVASALSTNLPSSLPSGMPTSVPSELASALPSSLPTGDIDSTISAAIADLLNNVTPEELGIADVYSVSYWGYCRGDLKSNKSSIFDGSLGRLVNEDFDNSDVDYTWCSPPKAGYFFNPATVIREELNRTIEGQQIDTQSSLINSLSSQYVDDLKVLVNNIADEYLNLPGDLQNDLTTLNNITKASFAMMIIAAVLSFISIVFQVMAMFLSPDNCCLPFLNFSLQVVTFLASILAAGLATGAYVFVRRKVNDDVGEYGIKSFLSINFYAFAWSAAVSAFLVVVFSAIGHCCGCFSGERRRYRHVAAYEHKGEY</sequence>
<dbReference type="AlphaFoldDB" id="H8X2F0"/>
<keyword evidence="1" id="KW-0472">Membrane</keyword>
<proteinExistence type="predicted"/>
<gene>
    <name evidence="3" type="ORF">CORT_0C01200</name>
</gene>
<dbReference type="Pfam" id="PF06687">
    <property type="entry name" value="SUR7"/>
    <property type="match status" value="1"/>
</dbReference>
<keyword evidence="1" id="KW-0812">Transmembrane</keyword>
<dbReference type="HOGENOM" id="CLU_758612_0_0_1"/>
<dbReference type="GO" id="GO:0005886">
    <property type="term" value="C:plasma membrane"/>
    <property type="evidence" value="ECO:0007669"/>
    <property type="project" value="InterPro"/>
</dbReference>
<dbReference type="KEGG" id="cot:CORT_0C01200"/>
<dbReference type="RefSeq" id="XP_003868401.1">
    <property type="nucleotide sequence ID" value="XM_003868353.1"/>
</dbReference>
<feature type="transmembrane region" description="Helical" evidence="1">
    <location>
        <begin position="295"/>
        <end position="318"/>
    </location>
</feature>
<evidence type="ECO:0000313" key="4">
    <source>
        <dbReference type="Proteomes" id="UP000005018"/>
    </source>
</evidence>
<organism evidence="3 4">
    <name type="scientific">Candida orthopsilosis (strain 90-125)</name>
    <name type="common">Yeast</name>
    <dbReference type="NCBI Taxonomy" id="1136231"/>
    <lineage>
        <taxon>Eukaryota</taxon>
        <taxon>Fungi</taxon>
        <taxon>Dikarya</taxon>
        <taxon>Ascomycota</taxon>
        <taxon>Saccharomycotina</taxon>
        <taxon>Pichiomycetes</taxon>
        <taxon>Debaryomycetaceae</taxon>
        <taxon>Candida/Lodderomyces clade</taxon>
        <taxon>Candida</taxon>
    </lineage>
</organism>
<protein>
    <submittedName>
        <fullName evidence="3">Uncharacterized protein</fullName>
    </submittedName>
</protein>
<evidence type="ECO:0000313" key="3">
    <source>
        <dbReference type="EMBL" id="CCG25497.1"/>
    </source>
</evidence>
<dbReference type="GO" id="GO:0051285">
    <property type="term" value="C:cell cortex of cell tip"/>
    <property type="evidence" value="ECO:0007669"/>
    <property type="project" value="TreeGrafter"/>
</dbReference>
<dbReference type="eggNOG" id="ENOG502S4UA">
    <property type="taxonomic scope" value="Eukaryota"/>
</dbReference>
<dbReference type="Proteomes" id="UP000005018">
    <property type="component" value="Chromosome 3"/>
</dbReference>
<keyword evidence="4" id="KW-1185">Reference proteome</keyword>
<feature type="transmembrane region" description="Helical" evidence="1">
    <location>
        <begin position="330"/>
        <end position="353"/>
    </location>
</feature>
<feature type="chain" id="PRO_5003616325" evidence="2">
    <location>
        <begin position="25"/>
        <end position="421"/>
    </location>
</feature>
<evidence type="ECO:0000256" key="1">
    <source>
        <dbReference type="SAM" id="Phobius"/>
    </source>
</evidence>